<dbReference type="NCBIfam" id="TIGR01197">
    <property type="entry name" value="nramp"/>
    <property type="match status" value="1"/>
</dbReference>
<comment type="subcellular location">
    <subcellularLocation>
        <location evidence="1">Membrane</location>
        <topology evidence="1">Multi-pass membrane protein</topology>
    </subcellularLocation>
</comment>
<dbReference type="Proteomes" id="UP001344906">
    <property type="component" value="Unassembled WGS sequence"/>
</dbReference>
<evidence type="ECO:0000256" key="3">
    <source>
        <dbReference type="ARBA" id="ARBA00022692"/>
    </source>
</evidence>
<keyword evidence="3 6" id="KW-0812">Transmembrane</keyword>
<reference evidence="7 8" key="1">
    <citation type="submission" date="2023-02" db="EMBL/GenBank/DDBJ databases">
        <title>Dictyobacter halimunensis sp. nov., a new member of the class Ktedonobacteria from forest soil in a geothermal area.</title>
        <authorList>
            <person name="Rachmania M.K."/>
            <person name="Ningsih F."/>
            <person name="Sakai Y."/>
            <person name="Yabe S."/>
            <person name="Yokota A."/>
            <person name="Sjamsuridzal W."/>
        </authorList>
    </citation>
    <scope>NUCLEOTIDE SEQUENCE [LARGE SCALE GENOMIC DNA]</scope>
    <source>
        <strain evidence="7 8">S3.2.2.5</strain>
    </source>
</reference>
<feature type="transmembrane region" description="Helical" evidence="6">
    <location>
        <begin position="144"/>
        <end position="167"/>
    </location>
</feature>
<gene>
    <name evidence="7" type="primary">mntH</name>
    <name evidence="7" type="ORF">KDH_67130</name>
</gene>
<feature type="transmembrane region" description="Helical" evidence="6">
    <location>
        <begin position="304"/>
        <end position="326"/>
    </location>
</feature>
<keyword evidence="5 6" id="KW-0472">Membrane</keyword>
<keyword evidence="2" id="KW-0813">Transport</keyword>
<feature type="transmembrane region" description="Helical" evidence="6">
    <location>
        <begin position="354"/>
        <end position="372"/>
    </location>
</feature>
<name>A0ABQ6G048_9CHLR</name>
<dbReference type="NCBIfam" id="NF037982">
    <property type="entry name" value="Nramp_1"/>
    <property type="match status" value="1"/>
</dbReference>
<dbReference type="RefSeq" id="WP_338256739.1">
    <property type="nucleotide sequence ID" value="NZ_BSRI01000002.1"/>
</dbReference>
<keyword evidence="4 6" id="KW-1133">Transmembrane helix</keyword>
<dbReference type="NCBIfam" id="NF001923">
    <property type="entry name" value="PRK00701.1"/>
    <property type="match status" value="1"/>
</dbReference>
<evidence type="ECO:0000256" key="5">
    <source>
        <dbReference type="ARBA" id="ARBA00023136"/>
    </source>
</evidence>
<feature type="transmembrane region" description="Helical" evidence="6">
    <location>
        <begin position="112"/>
        <end position="132"/>
    </location>
</feature>
<organism evidence="7 8">
    <name type="scientific">Dictyobacter halimunensis</name>
    <dbReference type="NCBI Taxonomy" id="3026934"/>
    <lineage>
        <taxon>Bacteria</taxon>
        <taxon>Bacillati</taxon>
        <taxon>Chloroflexota</taxon>
        <taxon>Ktedonobacteria</taxon>
        <taxon>Ktedonobacterales</taxon>
        <taxon>Dictyobacteraceae</taxon>
        <taxon>Dictyobacter</taxon>
    </lineage>
</organism>
<feature type="transmembrane region" description="Helical" evidence="6">
    <location>
        <begin position="378"/>
        <end position="399"/>
    </location>
</feature>
<feature type="transmembrane region" description="Helical" evidence="6">
    <location>
        <begin position="268"/>
        <end position="292"/>
    </location>
</feature>
<proteinExistence type="predicted"/>
<evidence type="ECO:0000256" key="2">
    <source>
        <dbReference type="ARBA" id="ARBA00022448"/>
    </source>
</evidence>
<feature type="transmembrane region" description="Helical" evidence="6">
    <location>
        <begin position="72"/>
        <end position="92"/>
    </location>
</feature>
<feature type="transmembrane region" description="Helical" evidence="6">
    <location>
        <begin position="179"/>
        <end position="199"/>
    </location>
</feature>
<sequence length="440" mass="47067">MALLTKSRSKVEYEAPVHLRLLCAGKRLWTGNNRLGLGAQEILKALGPGFLVSVGYMDPGNWGTNLAAGAGFGYQLLWVILFSNIIAIFLQIASSKLGIATGKDLAQLAREYFPRPVVMAFGVTAVLAIMATDLAEILGGALGFQILFGIPLVVGSIMTAIIVMALLGLSRWGFRKVEYIIIGFVSVIGLAYVYETALLHPNWGSAAFHVVVPQLSSGSIMVAVGILGATVMPHNVFLHSYLSHQRLSGPEAPLAERRQVLRLSKIDTIAALNVAFFVNAAMLVVAGAVFYHHVNADNLDLSTAYVSLIPVLGTLAAIAFGIGLLASGLSSSMTGTLAGQVVLQGFFQRSIPVWVWRTITLIPALIVAALGIPTVQVLVISQVALSLQLPFTIVAVIALSRRQDLMGKFTDTRALSIMHILLALLITGLNVWLIYSYLPL</sequence>
<dbReference type="PRINTS" id="PR00447">
    <property type="entry name" value="NATRESASSCMP"/>
</dbReference>
<accession>A0ABQ6G048</accession>
<feature type="transmembrane region" description="Helical" evidence="6">
    <location>
        <begin position="420"/>
        <end position="438"/>
    </location>
</feature>
<evidence type="ECO:0000313" key="7">
    <source>
        <dbReference type="EMBL" id="GLV59889.1"/>
    </source>
</evidence>
<dbReference type="EMBL" id="BSRI01000002">
    <property type="protein sequence ID" value="GLV59889.1"/>
    <property type="molecule type" value="Genomic_DNA"/>
</dbReference>
<evidence type="ECO:0000256" key="1">
    <source>
        <dbReference type="ARBA" id="ARBA00004141"/>
    </source>
</evidence>
<evidence type="ECO:0000256" key="4">
    <source>
        <dbReference type="ARBA" id="ARBA00022989"/>
    </source>
</evidence>
<evidence type="ECO:0000256" key="6">
    <source>
        <dbReference type="SAM" id="Phobius"/>
    </source>
</evidence>
<dbReference type="PANTHER" id="PTHR11706">
    <property type="entry name" value="SOLUTE CARRIER PROTEIN FAMILY 11 MEMBER"/>
    <property type="match status" value="1"/>
</dbReference>
<dbReference type="InterPro" id="IPR001046">
    <property type="entry name" value="NRAMP_fam"/>
</dbReference>
<protein>
    <submittedName>
        <fullName evidence="7">Divalent metal cation transporter MntH</fullName>
    </submittedName>
</protein>
<dbReference type="Pfam" id="PF01566">
    <property type="entry name" value="Nramp"/>
    <property type="match status" value="1"/>
</dbReference>
<evidence type="ECO:0000313" key="8">
    <source>
        <dbReference type="Proteomes" id="UP001344906"/>
    </source>
</evidence>
<dbReference type="PANTHER" id="PTHR11706:SF33">
    <property type="entry name" value="NATURAL RESISTANCE-ASSOCIATED MACROPHAGE PROTEIN 2"/>
    <property type="match status" value="1"/>
</dbReference>
<feature type="transmembrane region" description="Helical" evidence="6">
    <location>
        <begin position="219"/>
        <end position="238"/>
    </location>
</feature>
<comment type="caution">
    <text evidence="7">The sequence shown here is derived from an EMBL/GenBank/DDBJ whole genome shotgun (WGS) entry which is preliminary data.</text>
</comment>
<keyword evidence="8" id="KW-1185">Reference proteome</keyword>